<evidence type="ECO:0000313" key="2">
    <source>
        <dbReference type="EMBL" id="KAJ7735152.1"/>
    </source>
</evidence>
<reference evidence="1" key="1">
    <citation type="submission" date="2023-03" db="EMBL/GenBank/DDBJ databases">
        <title>Massive genome expansion in bonnet fungi (Mycena s.s.) driven by repeated elements and novel gene families across ecological guilds.</title>
        <authorList>
            <consortium name="Lawrence Berkeley National Laboratory"/>
            <person name="Harder C.B."/>
            <person name="Miyauchi S."/>
            <person name="Viragh M."/>
            <person name="Kuo A."/>
            <person name="Thoen E."/>
            <person name="Andreopoulos B."/>
            <person name="Lu D."/>
            <person name="Skrede I."/>
            <person name="Drula E."/>
            <person name="Henrissat B."/>
            <person name="Morin E."/>
            <person name="Kohler A."/>
            <person name="Barry K."/>
            <person name="LaButti K."/>
            <person name="Morin E."/>
            <person name="Salamov A."/>
            <person name="Lipzen A."/>
            <person name="Mereny Z."/>
            <person name="Hegedus B."/>
            <person name="Baldrian P."/>
            <person name="Stursova M."/>
            <person name="Weitz H."/>
            <person name="Taylor A."/>
            <person name="Grigoriev I.V."/>
            <person name="Nagy L.G."/>
            <person name="Martin F."/>
            <person name="Kauserud H."/>
        </authorList>
    </citation>
    <scope>NUCLEOTIDE SEQUENCE</scope>
    <source>
        <strain evidence="1">CBHHK182m</strain>
    </source>
</reference>
<keyword evidence="3" id="KW-1185">Reference proteome</keyword>
<dbReference type="PROSITE" id="PS51257">
    <property type="entry name" value="PROKAR_LIPOPROTEIN"/>
    <property type="match status" value="1"/>
</dbReference>
<evidence type="ECO:0000313" key="3">
    <source>
        <dbReference type="Proteomes" id="UP001215598"/>
    </source>
</evidence>
<gene>
    <name evidence="2" type="ORF">B0H16DRAFT_1467214</name>
    <name evidence="1" type="ORF">B0H16DRAFT_1481218</name>
</gene>
<accession>A0AAD7GZP3</accession>
<comment type="caution">
    <text evidence="1">The sequence shown here is derived from an EMBL/GenBank/DDBJ whole genome shotgun (WGS) entry which is preliminary data.</text>
</comment>
<organism evidence="1 3">
    <name type="scientific">Mycena metata</name>
    <dbReference type="NCBI Taxonomy" id="1033252"/>
    <lineage>
        <taxon>Eukaryota</taxon>
        <taxon>Fungi</taxon>
        <taxon>Dikarya</taxon>
        <taxon>Basidiomycota</taxon>
        <taxon>Agaricomycotina</taxon>
        <taxon>Agaricomycetes</taxon>
        <taxon>Agaricomycetidae</taxon>
        <taxon>Agaricales</taxon>
        <taxon>Marasmiineae</taxon>
        <taxon>Mycenaceae</taxon>
        <taxon>Mycena</taxon>
    </lineage>
</organism>
<evidence type="ECO:0000313" key="1">
    <source>
        <dbReference type="EMBL" id="KAJ7708625.1"/>
    </source>
</evidence>
<dbReference type="Proteomes" id="UP001215598">
    <property type="component" value="Unassembled WGS sequence"/>
</dbReference>
<name>A0AAD7GZP3_9AGAR</name>
<dbReference type="AlphaFoldDB" id="A0AAD7GZP3"/>
<dbReference type="EMBL" id="JARKIB010000429">
    <property type="protein sequence ID" value="KAJ7708625.1"/>
    <property type="molecule type" value="Genomic_DNA"/>
</dbReference>
<protein>
    <submittedName>
        <fullName evidence="1">Uncharacterized protein</fullName>
    </submittedName>
</protein>
<sequence>MRRVDEAAQLIWSPGLGVLSCKRQRTPEVRPGLQEYEFRQMKVFRFGARFRPTERGVRSRSAGKYDCTESYTRSIAVEQDLRREIQESDVEECQRRLDEDGKEDEWACSKLSWVKASVGLYTFMG</sequence>
<dbReference type="EMBL" id="JARKIB010000128">
    <property type="protein sequence ID" value="KAJ7735152.1"/>
    <property type="molecule type" value="Genomic_DNA"/>
</dbReference>
<proteinExistence type="predicted"/>